<keyword evidence="1" id="KW-0472">Membrane</keyword>
<organism evidence="2 3">
    <name type="scientific">Myroides odoratus</name>
    <name type="common">Flavobacterium odoratum</name>
    <dbReference type="NCBI Taxonomy" id="256"/>
    <lineage>
        <taxon>Bacteria</taxon>
        <taxon>Pseudomonadati</taxon>
        <taxon>Bacteroidota</taxon>
        <taxon>Flavobacteriia</taxon>
        <taxon>Flavobacteriales</taxon>
        <taxon>Flavobacteriaceae</taxon>
        <taxon>Myroides</taxon>
    </lineage>
</organism>
<accession>A0A378RNF2</accession>
<evidence type="ECO:0000313" key="3">
    <source>
        <dbReference type="Proteomes" id="UP000255024"/>
    </source>
</evidence>
<evidence type="ECO:0000313" key="2">
    <source>
        <dbReference type="EMBL" id="STZ27879.1"/>
    </source>
</evidence>
<dbReference type="Proteomes" id="UP000255024">
    <property type="component" value="Unassembled WGS sequence"/>
</dbReference>
<proteinExistence type="predicted"/>
<dbReference type="InterPro" id="IPR053170">
    <property type="entry name" value="Transcription_regulator"/>
</dbReference>
<sequence length="337" mass="38781">MDSFTQIVLGGAVGNALLGEKLKNKAVLYGAIAGTIPDLDVLATFFTDPLSALEFHRGITHSILFAIFGAFLFGFLLYWLEKKRGVTYEEGVWFFFWGFFTHAALDVFTTWGTRVLWPLDYSFAFKSIFVIDPLYTLPFLFFLIKSMREKTDMKRRLYFNRLGLYVSSAYLVLTLLLKAVAFYSFTGALDQQHIAYKSMSVKPTIMNTILWTAIVETDDAFLIGTYSFFSPESVEFKTYPKNREVIGSLEKHSLINRLVKLSEGYYTFSEVNNEIYFHDLRFGVLREEEGDVQFAFSYKFYIDEKGELNVKEVKKDRGDGIKLLKSIGRKIFGLKED</sequence>
<gene>
    <name evidence="2" type="ORF">NCTC11179_01416</name>
</gene>
<dbReference type="PANTHER" id="PTHR40031:SF1">
    <property type="entry name" value="MEMBRANE-BOUND METAL-DEPENDENT HYDROLASE"/>
    <property type="match status" value="1"/>
</dbReference>
<feature type="transmembrane region" description="Helical" evidence="1">
    <location>
        <begin position="59"/>
        <end position="80"/>
    </location>
</feature>
<feature type="transmembrane region" description="Helical" evidence="1">
    <location>
        <begin position="123"/>
        <end position="144"/>
    </location>
</feature>
<protein>
    <submittedName>
        <fullName evidence="2">Predicted membrane-bound metal-dependent hydrolase (DUF457)</fullName>
    </submittedName>
</protein>
<keyword evidence="3" id="KW-1185">Reference proteome</keyword>
<name>A0A378RNF2_MYROD</name>
<keyword evidence="1" id="KW-1133">Transmembrane helix</keyword>
<dbReference type="Pfam" id="PF04307">
    <property type="entry name" value="YdjM"/>
    <property type="match status" value="1"/>
</dbReference>
<dbReference type="InterPro" id="IPR007404">
    <property type="entry name" value="YdjM-like"/>
</dbReference>
<evidence type="ECO:0000256" key="1">
    <source>
        <dbReference type="SAM" id="Phobius"/>
    </source>
</evidence>
<dbReference type="EMBL" id="UGQL01000001">
    <property type="protein sequence ID" value="STZ27879.1"/>
    <property type="molecule type" value="Genomic_DNA"/>
</dbReference>
<keyword evidence="2" id="KW-0378">Hydrolase</keyword>
<dbReference type="PANTHER" id="PTHR40031">
    <property type="entry name" value="HYPOTHETICAL MEMBRANE SPANNING PROTEIN"/>
    <property type="match status" value="1"/>
</dbReference>
<keyword evidence="1" id="KW-0812">Transmembrane</keyword>
<dbReference type="RefSeq" id="WP_115090733.1">
    <property type="nucleotide sequence ID" value="NZ_CP068107.1"/>
</dbReference>
<feature type="transmembrane region" description="Helical" evidence="1">
    <location>
        <begin position="164"/>
        <end position="185"/>
    </location>
</feature>
<dbReference type="GO" id="GO:0016787">
    <property type="term" value="F:hydrolase activity"/>
    <property type="evidence" value="ECO:0007669"/>
    <property type="project" value="UniProtKB-KW"/>
</dbReference>
<reference evidence="2 3" key="1">
    <citation type="submission" date="2018-06" db="EMBL/GenBank/DDBJ databases">
        <authorList>
            <consortium name="Pathogen Informatics"/>
            <person name="Doyle S."/>
        </authorList>
    </citation>
    <scope>NUCLEOTIDE SEQUENCE [LARGE SCALE GENOMIC DNA]</scope>
    <source>
        <strain evidence="2 3">NCTC11179</strain>
    </source>
</reference>
<dbReference type="AlphaFoldDB" id="A0A378RNF2"/>
<feature type="transmembrane region" description="Helical" evidence="1">
    <location>
        <begin position="92"/>
        <end position="111"/>
    </location>
</feature>